<gene>
    <name evidence="1" type="ORF">QFC20_000994</name>
</gene>
<keyword evidence="2" id="KW-1185">Reference proteome</keyword>
<name>A0ACC2WYS7_9TREE</name>
<sequence length="328" mass="36087">MSQGNINHSMRVNYSQFGVDEVIFMLMDKWWDEEKSARGVTIDGNSEGGSAVQPDLCILDLAAGSGEATICLQEWHATRTGRLASRPPPQVPSAFTQEPSTSSTTNPMSSGQGHLPNPLAALRGSSNLFNAANRPAFVPPSRRPAPPVSDTSNDAPLDKTDSSIPELRITATDPFTVSAYETRTSGICLPLSFEDIVQGKLPLPEHTSSKKYDLVICSFALHLVGDHFEMFSLLYELSQQAKWMLVLAPHKKPEIKEGWGWVHWDIPAWQDGRSKLYNGAEQADDEDAEELSHRASSDIYRNGGLEVVMDRVRCRLYKSADAEVEGDA</sequence>
<accession>A0ACC2WYS7</accession>
<reference evidence="1" key="1">
    <citation type="submission" date="2023-04" db="EMBL/GenBank/DDBJ databases">
        <title>Draft Genome sequencing of Naganishia species isolated from polar environments using Oxford Nanopore Technology.</title>
        <authorList>
            <person name="Leo P."/>
            <person name="Venkateswaran K."/>
        </authorList>
    </citation>
    <scope>NUCLEOTIDE SEQUENCE</scope>
    <source>
        <strain evidence="1">MNA-CCFEE 5262</strain>
    </source>
</reference>
<proteinExistence type="predicted"/>
<organism evidence="1 2">
    <name type="scientific">Naganishia adeliensis</name>
    <dbReference type="NCBI Taxonomy" id="92952"/>
    <lineage>
        <taxon>Eukaryota</taxon>
        <taxon>Fungi</taxon>
        <taxon>Dikarya</taxon>
        <taxon>Basidiomycota</taxon>
        <taxon>Agaricomycotina</taxon>
        <taxon>Tremellomycetes</taxon>
        <taxon>Filobasidiales</taxon>
        <taxon>Filobasidiaceae</taxon>
        <taxon>Naganishia</taxon>
    </lineage>
</organism>
<comment type="caution">
    <text evidence="1">The sequence shown here is derived from an EMBL/GenBank/DDBJ whole genome shotgun (WGS) entry which is preliminary data.</text>
</comment>
<dbReference type="Proteomes" id="UP001230649">
    <property type="component" value="Unassembled WGS sequence"/>
</dbReference>
<protein>
    <submittedName>
        <fullName evidence="1">Uncharacterized protein</fullName>
    </submittedName>
</protein>
<dbReference type="EMBL" id="JASBWS010000005">
    <property type="protein sequence ID" value="KAJ9115667.1"/>
    <property type="molecule type" value="Genomic_DNA"/>
</dbReference>
<evidence type="ECO:0000313" key="2">
    <source>
        <dbReference type="Proteomes" id="UP001230649"/>
    </source>
</evidence>
<evidence type="ECO:0000313" key="1">
    <source>
        <dbReference type="EMBL" id="KAJ9115667.1"/>
    </source>
</evidence>